<keyword evidence="10" id="KW-1185">Reference proteome</keyword>
<dbReference type="EMBL" id="CP002593">
    <property type="protein sequence ID" value="AEA26287.1"/>
    <property type="molecule type" value="Genomic_DNA"/>
</dbReference>
<dbReference type="InterPro" id="IPR000422">
    <property type="entry name" value="DHBP_synthase_RibB"/>
</dbReference>
<dbReference type="SUPFAM" id="SSF55821">
    <property type="entry name" value="YrdC/RibB"/>
    <property type="match status" value="1"/>
</dbReference>
<dbReference type="PANTHER" id="PTHR21327:SF18">
    <property type="entry name" value="3,4-DIHYDROXY-2-BUTANONE 4-PHOSPHATE SYNTHASE"/>
    <property type="match status" value="1"/>
</dbReference>
<dbReference type="RefSeq" id="WP_013676202.1">
    <property type="nucleotide sequence ID" value="NC_015312.1"/>
</dbReference>
<dbReference type="Pfam" id="PF00925">
    <property type="entry name" value="GTP_cyclohydro2"/>
    <property type="match status" value="1"/>
</dbReference>
<dbReference type="KEGG" id="pdx:Psed_4124"/>
<dbReference type="EC" id="4.1.99.12" evidence="5"/>
<keyword evidence="7" id="KW-0479">Metal-binding</keyword>
<dbReference type="PIRSF" id="PIRSF001259">
    <property type="entry name" value="RibA"/>
    <property type="match status" value="1"/>
</dbReference>
<dbReference type="GO" id="GO:0005829">
    <property type="term" value="C:cytosol"/>
    <property type="evidence" value="ECO:0007669"/>
    <property type="project" value="TreeGrafter"/>
</dbReference>
<feature type="domain" description="GTP cyclohydrolase II" evidence="8">
    <location>
        <begin position="204"/>
        <end position="288"/>
    </location>
</feature>
<dbReference type="GO" id="GO:0003935">
    <property type="term" value="F:GTP cyclohydrolase II activity"/>
    <property type="evidence" value="ECO:0007669"/>
    <property type="project" value="TreeGrafter"/>
</dbReference>
<dbReference type="InterPro" id="IPR036144">
    <property type="entry name" value="RibA-like_sf"/>
</dbReference>
<dbReference type="Proteomes" id="UP000007809">
    <property type="component" value="Chromosome"/>
</dbReference>
<evidence type="ECO:0000313" key="9">
    <source>
        <dbReference type="EMBL" id="AEA26287.1"/>
    </source>
</evidence>
<dbReference type="Gene3D" id="3.90.870.10">
    <property type="entry name" value="DHBP synthase"/>
    <property type="match status" value="1"/>
</dbReference>
<dbReference type="HOGENOM" id="CLU_020273_1_2_11"/>
<name>F4CT69_PSEUX</name>
<dbReference type="UniPathway" id="UPA00275">
    <property type="reaction ID" value="UER00399"/>
</dbReference>
<comment type="catalytic activity">
    <reaction evidence="1">
        <text>D-ribulose 5-phosphate = (2S)-2-hydroxy-3-oxobutyl phosphate + formate + H(+)</text>
        <dbReference type="Rhea" id="RHEA:18457"/>
        <dbReference type="ChEBI" id="CHEBI:15378"/>
        <dbReference type="ChEBI" id="CHEBI:15740"/>
        <dbReference type="ChEBI" id="CHEBI:58121"/>
        <dbReference type="ChEBI" id="CHEBI:58830"/>
        <dbReference type="EC" id="4.1.99.12"/>
    </reaction>
</comment>
<dbReference type="STRING" id="675635.Psed_4124"/>
<proteinExistence type="inferred from homology"/>
<comment type="pathway">
    <text evidence="3">Cofactor biosynthesis; riboflavin biosynthesis; 2-hydroxy-3-oxobutyl phosphate from D-ribulose 5-phosphate: step 1/1.</text>
</comment>
<evidence type="ECO:0000256" key="6">
    <source>
        <dbReference type="ARBA" id="ARBA00022619"/>
    </source>
</evidence>
<dbReference type="Pfam" id="PF00926">
    <property type="entry name" value="DHBP_synthase"/>
    <property type="match status" value="1"/>
</dbReference>
<dbReference type="GO" id="GO:0009231">
    <property type="term" value="P:riboflavin biosynthetic process"/>
    <property type="evidence" value="ECO:0007669"/>
    <property type="project" value="UniProtKB-UniPathway"/>
</dbReference>
<dbReference type="Gene3D" id="3.40.50.10990">
    <property type="entry name" value="GTP cyclohydrolase II"/>
    <property type="match status" value="1"/>
</dbReference>
<accession>F4CT69</accession>
<reference evidence="9 10" key="1">
    <citation type="journal article" date="2011" name="J. Bacteriol.">
        <title>Genome sequence of the 1,4-dioxane-degrading Pseudonocardia dioxanivorans strain CB1190.</title>
        <authorList>
            <person name="Sales C.M."/>
            <person name="Mahendra S."/>
            <person name="Grostern A."/>
            <person name="Parales R.E."/>
            <person name="Goodwin L.A."/>
            <person name="Woyke T."/>
            <person name="Nolan M."/>
            <person name="Lapidus A."/>
            <person name="Chertkov O."/>
            <person name="Ovchinnikova G."/>
            <person name="Sczyrba A."/>
            <person name="Alvarez-Cohen L."/>
        </authorList>
    </citation>
    <scope>NUCLEOTIDE SEQUENCE [LARGE SCALE GENOMIC DNA]</scope>
    <source>
        <strain evidence="10">ATCC 55486 / DSM 44775 / JCM 13855 / CB1190</strain>
    </source>
</reference>
<evidence type="ECO:0000313" key="10">
    <source>
        <dbReference type="Proteomes" id="UP000007809"/>
    </source>
</evidence>
<dbReference type="InterPro" id="IPR017945">
    <property type="entry name" value="DHBP_synth_RibB-like_a/b_dom"/>
</dbReference>
<dbReference type="eggNOG" id="COG0807">
    <property type="taxonomic scope" value="Bacteria"/>
</dbReference>
<dbReference type="PANTHER" id="PTHR21327">
    <property type="entry name" value="GTP CYCLOHYDROLASE II-RELATED"/>
    <property type="match status" value="1"/>
</dbReference>
<dbReference type="GO" id="GO:0046872">
    <property type="term" value="F:metal ion binding"/>
    <property type="evidence" value="ECO:0007669"/>
    <property type="project" value="UniProtKB-KW"/>
</dbReference>
<gene>
    <name evidence="9" type="ordered locus">Psed_4124</name>
</gene>
<evidence type="ECO:0000256" key="5">
    <source>
        <dbReference type="ARBA" id="ARBA00012153"/>
    </source>
</evidence>
<evidence type="ECO:0000256" key="1">
    <source>
        <dbReference type="ARBA" id="ARBA00000141"/>
    </source>
</evidence>
<dbReference type="InterPro" id="IPR032677">
    <property type="entry name" value="GTP_cyclohydro_II"/>
</dbReference>
<evidence type="ECO:0000259" key="8">
    <source>
        <dbReference type="Pfam" id="PF00925"/>
    </source>
</evidence>
<evidence type="ECO:0000256" key="7">
    <source>
        <dbReference type="ARBA" id="ARBA00022723"/>
    </source>
</evidence>
<comment type="similarity">
    <text evidence="4">In the N-terminal section; belongs to the DHBP synthase family.</text>
</comment>
<evidence type="ECO:0000256" key="3">
    <source>
        <dbReference type="ARBA" id="ARBA00004904"/>
    </source>
</evidence>
<keyword evidence="6" id="KW-0686">Riboflavin biosynthesis</keyword>
<evidence type="ECO:0000256" key="4">
    <source>
        <dbReference type="ARBA" id="ARBA00005520"/>
    </source>
</evidence>
<dbReference type="AlphaFoldDB" id="F4CT69"/>
<dbReference type="SUPFAM" id="SSF142695">
    <property type="entry name" value="RibA-like"/>
    <property type="match status" value="1"/>
</dbReference>
<sequence>MTAGQGLTGGRPVVLLDDAGPHPGTGVLVVAAAAVDPATMAFVVRASSGVVGVALPEERLDALRVPPQVAGAAGPDATAFAVSVDLRRGITTGISARDRAATVRALADPALRPDDLVRPGHVLPVRARAGGLAERPRPAEAALALCEAAGVQPAAVLATLVGADGDAAGPVAATAFATGHGLTTLAVSDLARPSGSRPPLRRSAPAVIPTRHGPFTAIAFDDGAAEHLVLVRGNPGRGSAVAVHEECLAADVLGSLRCGCAGRLDSALAALGRGGCGAVVLLRAPRRGFAADPVGCTAGRRPPGDPTADRILADLGLTAPTALPDPLADAG</sequence>
<organism evidence="9 10">
    <name type="scientific">Pseudonocardia dioxanivorans (strain ATCC 55486 / DSM 44775 / JCM 13855 / CB1190)</name>
    <dbReference type="NCBI Taxonomy" id="675635"/>
    <lineage>
        <taxon>Bacteria</taxon>
        <taxon>Bacillati</taxon>
        <taxon>Actinomycetota</taxon>
        <taxon>Actinomycetes</taxon>
        <taxon>Pseudonocardiales</taxon>
        <taxon>Pseudonocardiaceae</taxon>
        <taxon>Pseudonocardia</taxon>
    </lineage>
</organism>
<dbReference type="eggNOG" id="COG0108">
    <property type="taxonomic scope" value="Bacteria"/>
</dbReference>
<dbReference type="GO" id="GO:0008686">
    <property type="term" value="F:3,4-dihydroxy-2-butanone-4-phosphate synthase activity"/>
    <property type="evidence" value="ECO:0007669"/>
    <property type="project" value="UniProtKB-EC"/>
</dbReference>
<comment type="function">
    <text evidence="2">Catalyzes the conversion of D-ribulose 5-phosphate to formate and 3,4-dihydroxy-2-butanone 4-phosphate.</text>
</comment>
<evidence type="ECO:0000256" key="2">
    <source>
        <dbReference type="ARBA" id="ARBA00002284"/>
    </source>
</evidence>
<protein>
    <recommendedName>
        <fullName evidence="5">3,4-dihydroxy-2-butanone-4-phosphate synthase</fullName>
        <ecNumber evidence="5">4.1.99.12</ecNumber>
    </recommendedName>
</protein>
<dbReference type="OrthoDB" id="3627010at2"/>